<gene>
    <name evidence="1" type="ORF">INT43_000988</name>
</gene>
<name>A0A8H7UJ58_MORIS</name>
<organism evidence="1 2">
    <name type="scientific">Mortierella isabellina</name>
    <name type="common">Filamentous fungus</name>
    <name type="synonym">Umbelopsis isabellina</name>
    <dbReference type="NCBI Taxonomy" id="91625"/>
    <lineage>
        <taxon>Eukaryota</taxon>
        <taxon>Fungi</taxon>
        <taxon>Fungi incertae sedis</taxon>
        <taxon>Mucoromycota</taxon>
        <taxon>Mucoromycotina</taxon>
        <taxon>Umbelopsidomycetes</taxon>
        <taxon>Umbelopsidales</taxon>
        <taxon>Umbelopsidaceae</taxon>
        <taxon>Umbelopsis</taxon>
    </lineage>
</organism>
<dbReference type="Pfam" id="PF04031">
    <property type="entry name" value="Las1"/>
    <property type="match status" value="1"/>
</dbReference>
<sequence>MPRIPRIVPWTSYQELEYVYNMLYFDGPEAEFQRDLGVQRVKAWKSRGKVPQAIEMTSTFIEVQLRDQFATGLSRISQHELRLMYTMSFVRFVNGIVDPAQKRQFAISVGSLAEKLQLPLWFVELRHAGTHEYLPSLQVLRNGARQALMWLHDFYWMAALKPDGSAALTRSSMAEIRNMLGTYKDARKKQLKEMKTIKSVESRECTKAIKKIISTVSIDVIRDGLIPVLIDIGGIVPAGKKKRPIHPSLALSDDLIELWAPLLRHLDMNYANFAEEFVSALLSKLTVDEEPVMDKTLLGPFPGFFDSVDDAECNPAHASASYISTIAAWLKHVIETTSKETDSGTNSVLLQEISMDDILEYCLKNPNLYTRHLLKVMTDADTKLKQTIEPFIDYIDNVLSERKKKKSTATHLNEEQMQEDLDLLSKQIDQSKGKTLYHDNDQDVEMSGCNSNGWSLFQESEWNVCPLGCLPDGSVPVLDLPIELDSV</sequence>
<dbReference type="GO" id="GO:0000470">
    <property type="term" value="P:maturation of LSU-rRNA"/>
    <property type="evidence" value="ECO:0007669"/>
    <property type="project" value="TreeGrafter"/>
</dbReference>
<reference evidence="1" key="1">
    <citation type="submission" date="2020-12" db="EMBL/GenBank/DDBJ databases">
        <title>Metabolic potential, ecology and presence of endohyphal bacteria is reflected in genomic diversity of Mucoromycotina.</title>
        <authorList>
            <person name="Muszewska A."/>
            <person name="Okrasinska A."/>
            <person name="Steczkiewicz K."/>
            <person name="Drgas O."/>
            <person name="Orlowska M."/>
            <person name="Perlinska-Lenart U."/>
            <person name="Aleksandrzak-Piekarczyk T."/>
            <person name="Szatraj K."/>
            <person name="Zielenkiewicz U."/>
            <person name="Pilsyk S."/>
            <person name="Malc E."/>
            <person name="Mieczkowski P."/>
            <person name="Kruszewska J.S."/>
            <person name="Biernat P."/>
            <person name="Pawlowska J."/>
        </authorList>
    </citation>
    <scope>NUCLEOTIDE SEQUENCE</scope>
    <source>
        <strain evidence="1">WA0000067209</strain>
    </source>
</reference>
<accession>A0A8H7UJ58</accession>
<evidence type="ECO:0000313" key="2">
    <source>
        <dbReference type="Proteomes" id="UP000654370"/>
    </source>
</evidence>
<dbReference type="GO" id="GO:0000460">
    <property type="term" value="P:maturation of 5.8S rRNA"/>
    <property type="evidence" value="ECO:0007669"/>
    <property type="project" value="TreeGrafter"/>
</dbReference>
<dbReference type="OrthoDB" id="10263222at2759"/>
<proteinExistence type="predicted"/>
<comment type="caution">
    <text evidence="1">The sequence shown here is derived from an EMBL/GenBank/DDBJ whole genome shotgun (WGS) entry which is preliminary data.</text>
</comment>
<protein>
    <submittedName>
        <fullName evidence="1">Uncharacterized protein</fullName>
    </submittedName>
</protein>
<dbReference type="EMBL" id="JAEPQZ010000002">
    <property type="protein sequence ID" value="KAG2185075.1"/>
    <property type="molecule type" value="Genomic_DNA"/>
</dbReference>
<dbReference type="PANTHER" id="PTHR15002">
    <property type="entry name" value="RIBOSOMAL BIOGENESIS PROTEIN LAS1L"/>
    <property type="match status" value="1"/>
</dbReference>
<keyword evidence="2" id="KW-1185">Reference proteome</keyword>
<evidence type="ECO:0000313" key="1">
    <source>
        <dbReference type="EMBL" id="KAG2185075.1"/>
    </source>
</evidence>
<dbReference type="GO" id="GO:0090730">
    <property type="term" value="C:Las1 complex"/>
    <property type="evidence" value="ECO:0007669"/>
    <property type="project" value="InterPro"/>
</dbReference>
<dbReference type="GO" id="GO:0004519">
    <property type="term" value="F:endonuclease activity"/>
    <property type="evidence" value="ECO:0007669"/>
    <property type="project" value="InterPro"/>
</dbReference>
<dbReference type="AlphaFoldDB" id="A0A8H7UJ58"/>
<dbReference type="Proteomes" id="UP000654370">
    <property type="component" value="Unassembled WGS sequence"/>
</dbReference>
<dbReference type="GO" id="GO:0030687">
    <property type="term" value="C:preribosome, large subunit precursor"/>
    <property type="evidence" value="ECO:0007669"/>
    <property type="project" value="TreeGrafter"/>
</dbReference>
<dbReference type="InterPro" id="IPR007174">
    <property type="entry name" value="Las1"/>
</dbReference>
<dbReference type="PANTHER" id="PTHR15002:SF0">
    <property type="entry name" value="RIBOSOMAL BIOGENESIS PROTEIN LAS1L"/>
    <property type="match status" value="1"/>
</dbReference>